<dbReference type="PROSITE" id="PS50200">
    <property type="entry name" value="RA"/>
    <property type="match status" value="1"/>
</dbReference>
<evidence type="ECO:0000313" key="8">
    <source>
        <dbReference type="Proteomes" id="UP000694388"/>
    </source>
</evidence>
<keyword evidence="8" id="KW-1185">Reference proteome</keyword>
<dbReference type="PANTHER" id="PTHR23101:SF104">
    <property type="entry name" value="PROTEIN SPRINT"/>
    <property type="match status" value="1"/>
</dbReference>
<dbReference type="InterPro" id="IPR036860">
    <property type="entry name" value="SH2_dom_sf"/>
</dbReference>
<dbReference type="GO" id="GO:0005829">
    <property type="term" value="C:cytosol"/>
    <property type="evidence" value="ECO:0007669"/>
    <property type="project" value="TreeGrafter"/>
</dbReference>
<dbReference type="Proteomes" id="UP000694388">
    <property type="component" value="Unplaced"/>
</dbReference>
<reference evidence="7" key="2">
    <citation type="submission" date="2025-09" db="UniProtKB">
        <authorList>
            <consortium name="Ensembl"/>
        </authorList>
    </citation>
    <scope>IDENTIFICATION</scope>
</reference>
<dbReference type="PANTHER" id="PTHR23101">
    <property type="entry name" value="RAB GDP/GTP EXCHANGE FACTOR"/>
    <property type="match status" value="1"/>
</dbReference>
<dbReference type="GO" id="GO:0005096">
    <property type="term" value="F:GTPase activator activity"/>
    <property type="evidence" value="ECO:0007669"/>
    <property type="project" value="UniProtKB-KW"/>
</dbReference>
<name>A0A8C4Q9A5_EPTBU</name>
<dbReference type="SUPFAM" id="SSF109993">
    <property type="entry name" value="VPS9 domain"/>
    <property type="match status" value="1"/>
</dbReference>
<accession>A0A8C4Q9A5</accession>
<evidence type="ECO:0000256" key="2">
    <source>
        <dbReference type="ARBA" id="ARBA00022468"/>
    </source>
</evidence>
<evidence type="ECO:0000256" key="3">
    <source>
        <dbReference type="PROSITE-ProRule" id="PRU00191"/>
    </source>
</evidence>
<dbReference type="GO" id="GO:0031267">
    <property type="term" value="F:small GTPase binding"/>
    <property type="evidence" value="ECO:0007669"/>
    <property type="project" value="TreeGrafter"/>
</dbReference>
<dbReference type="InterPro" id="IPR037191">
    <property type="entry name" value="VPS9_dom_sf"/>
</dbReference>
<dbReference type="GO" id="GO:0005085">
    <property type="term" value="F:guanyl-nucleotide exchange factor activity"/>
    <property type="evidence" value="ECO:0007669"/>
    <property type="project" value="InterPro"/>
</dbReference>
<feature type="domain" description="Ras-associating" evidence="5">
    <location>
        <begin position="776"/>
        <end position="868"/>
    </location>
</feature>
<dbReference type="GO" id="GO:0007165">
    <property type="term" value="P:signal transduction"/>
    <property type="evidence" value="ECO:0007669"/>
    <property type="project" value="InterPro"/>
</dbReference>
<dbReference type="Pfam" id="PF02204">
    <property type="entry name" value="VPS9"/>
    <property type="match status" value="1"/>
</dbReference>
<feature type="domain" description="SH2" evidence="4">
    <location>
        <begin position="50"/>
        <end position="144"/>
    </location>
</feature>
<keyword evidence="3" id="KW-0727">SH2 domain</keyword>
<dbReference type="InterPro" id="IPR003123">
    <property type="entry name" value="VPS9"/>
</dbReference>
<comment type="similarity">
    <text evidence="1">Belongs to the RIN (Ras interaction/interference) family.</text>
</comment>
<dbReference type="InterPro" id="IPR000980">
    <property type="entry name" value="SH2"/>
</dbReference>
<dbReference type="SMART" id="SM00314">
    <property type="entry name" value="RA"/>
    <property type="match status" value="1"/>
</dbReference>
<dbReference type="Pfam" id="PF00788">
    <property type="entry name" value="RA"/>
    <property type="match status" value="1"/>
</dbReference>
<reference evidence="7" key="1">
    <citation type="submission" date="2025-08" db="UniProtKB">
        <authorList>
            <consortium name="Ensembl"/>
        </authorList>
    </citation>
    <scope>IDENTIFICATION</scope>
</reference>
<evidence type="ECO:0000313" key="7">
    <source>
        <dbReference type="Ensembl" id="ENSEBUP00000012014.1"/>
    </source>
</evidence>
<organism evidence="7 8">
    <name type="scientific">Eptatretus burgeri</name>
    <name type="common">Inshore hagfish</name>
    <dbReference type="NCBI Taxonomy" id="7764"/>
    <lineage>
        <taxon>Eukaryota</taxon>
        <taxon>Metazoa</taxon>
        <taxon>Chordata</taxon>
        <taxon>Craniata</taxon>
        <taxon>Vertebrata</taxon>
        <taxon>Cyclostomata</taxon>
        <taxon>Myxini</taxon>
        <taxon>Myxiniformes</taxon>
        <taxon>Myxinidae</taxon>
        <taxon>Eptatretinae</taxon>
        <taxon>Eptatretus</taxon>
    </lineage>
</organism>
<proteinExistence type="inferred from homology"/>
<dbReference type="Gene3D" id="1.20.1050.80">
    <property type="entry name" value="VPS9 domain"/>
    <property type="match status" value="1"/>
</dbReference>
<protein>
    <submittedName>
        <fullName evidence="7">Ras and Rab interactor 2</fullName>
    </submittedName>
</protein>
<dbReference type="GO" id="GO:0016192">
    <property type="term" value="P:vesicle-mediated transport"/>
    <property type="evidence" value="ECO:0007669"/>
    <property type="project" value="InterPro"/>
</dbReference>
<dbReference type="PROSITE" id="PS51205">
    <property type="entry name" value="VPS9"/>
    <property type="match status" value="1"/>
</dbReference>
<dbReference type="InterPro" id="IPR029071">
    <property type="entry name" value="Ubiquitin-like_domsf"/>
</dbReference>
<dbReference type="SUPFAM" id="SSF55550">
    <property type="entry name" value="SH2 domain"/>
    <property type="match status" value="1"/>
</dbReference>
<dbReference type="Ensembl" id="ENSEBUT00000012590.1">
    <property type="protein sequence ID" value="ENSEBUP00000012014.1"/>
    <property type="gene ID" value="ENSEBUG00000007678.1"/>
</dbReference>
<dbReference type="GeneTree" id="ENSGT00940000154866"/>
<sequence length="882" mass="99725">MAEKASSTEEPDYAEPSERPAVSRSWCLPRHSSLQHISILDRLILSHPVWLQLAINPAKAMHILQQEQPGAFLVRRSTTIQKKILSVRLFSEDGSCFIEDFAIRENQSTFSLEGSSISFADLFRLIAFYCVSRDVLPSTLRLPFAFQTARSHQEIEAISHLGIEFWNSSQNKHHECEDSGCGSAAEKVKNDIDEVKTRAPGTIAIPQASGDALCFINPLFLEEHADETMLRRAWSKRSMRRLRVSTEKTLTNLSPPPRPPPPVPQLRRNLQESSILAEVTKPIGDMGAKPDTVSVSGQGMENDFDSSSNDSMYDTLKAKVDKPVPPPRLKKKSFMSTKTNKINSEDELSEVSSSKAGGCFQSFSSLVKPANDYSHYKHPMNTNQEEESSDEDIMALAEAHLRRTLPRRLSSESRIFDFDSGTVPSIPELDSSSLSSIEEEMIEEEILEATEESENGACRPPRLHRSNAFDFQEKVRSSIRKVSEVLQLLLTPEKRVIRKVCELAQDRHNYFGSLVQDYIVYIQENCDNFHTSTDLLQAVRQFLNQLKNYLLKGNEMDPPIESLIPECDIDTVLEKALHKCLLKPLKRSLEKALCKYRSRDGILEQLRTNMRRVARELPAPLAPGATPPRLPEPAVLEKIRSTLTRLQYMYSPSKKVILLLKACKLIYDSMGNLGHGARRPFGADDFIPVLVYVLARCDMPFVDVEVEYMMELLEPSQLNGEGGYYLTSVYGAMYLLKNYHREEADKQLRTDARNSLRQWHSRRTVGGKVVPSVEDVQSFIRVVFQDGGCTAKTIVAHPLATAEELCQLCADKFHVSDPDNFHVFLMLNNTYQELAADTHPLKIKAELHNKRQLKPADPFYFIYRRVGPSSDRYSGSSIPTDQ</sequence>
<evidence type="ECO:0000259" key="6">
    <source>
        <dbReference type="PROSITE" id="PS51205"/>
    </source>
</evidence>
<evidence type="ECO:0000259" key="5">
    <source>
        <dbReference type="PROSITE" id="PS50200"/>
    </source>
</evidence>
<feature type="domain" description="VPS9" evidence="6">
    <location>
        <begin position="597"/>
        <end position="745"/>
    </location>
</feature>
<evidence type="ECO:0000256" key="1">
    <source>
        <dbReference type="ARBA" id="ARBA00006919"/>
    </source>
</evidence>
<dbReference type="Pfam" id="PF23268">
    <property type="entry name" value="RIN1"/>
    <property type="match status" value="1"/>
</dbReference>
<dbReference type="AlphaFoldDB" id="A0A8C4Q9A5"/>
<dbReference type="OMA" id="KVMGKNT"/>
<dbReference type="PROSITE" id="PS50001">
    <property type="entry name" value="SH2"/>
    <property type="match status" value="1"/>
</dbReference>
<dbReference type="SUPFAM" id="SSF54236">
    <property type="entry name" value="Ubiquitin-like"/>
    <property type="match status" value="1"/>
</dbReference>
<dbReference type="SMART" id="SM00252">
    <property type="entry name" value="SH2"/>
    <property type="match status" value="1"/>
</dbReference>
<keyword evidence="2" id="KW-0343">GTPase activation</keyword>
<dbReference type="InterPro" id="IPR045046">
    <property type="entry name" value="Vps9-like"/>
</dbReference>
<dbReference type="InterPro" id="IPR000159">
    <property type="entry name" value="RA_dom"/>
</dbReference>
<dbReference type="GO" id="GO:0030139">
    <property type="term" value="C:endocytic vesicle"/>
    <property type="evidence" value="ECO:0007669"/>
    <property type="project" value="TreeGrafter"/>
</dbReference>
<evidence type="ECO:0000259" key="4">
    <source>
        <dbReference type="PROSITE" id="PS50001"/>
    </source>
</evidence>
<dbReference type="SMART" id="SM00167">
    <property type="entry name" value="VPS9"/>
    <property type="match status" value="1"/>
</dbReference>
<dbReference type="Gene3D" id="3.30.505.10">
    <property type="entry name" value="SH2 domain"/>
    <property type="match status" value="1"/>
</dbReference>